<dbReference type="InterPro" id="IPR005119">
    <property type="entry name" value="LysR_subst-bd"/>
</dbReference>
<gene>
    <name evidence="6" type="ORF">EXZ61_15425</name>
</gene>
<dbReference type="RefSeq" id="WP_142812606.1">
    <property type="nucleotide sequence ID" value="NZ_CP036282.1"/>
</dbReference>
<name>A0A515ES23_9BURK</name>
<organism evidence="6 7">
    <name type="scientific">Rhodoferax aquaticus</name>
    <dbReference type="NCBI Taxonomy" id="2527691"/>
    <lineage>
        <taxon>Bacteria</taxon>
        <taxon>Pseudomonadati</taxon>
        <taxon>Pseudomonadota</taxon>
        <taxon>Betaproteobacteria</taxon>
        <taxon>Burkholderiales</taxon>
        <taxon>Comamonadaceae</taxon>
        <taxon>Rhodoferax</taxon>
    </lineage>
</organism>
<dbReference type="PANTHER" id="PTHR30126:SF97">
    <property type="entry name" value="HTH-TYPE TRANSCRIPTIONAL REGULATOR ABGR"/>
    <property type="match status" value="1"/>
</dbReference>
<dbReference type="AlphaFoldDB" id="A0A515ES23"/>
<dbReference type="Gene3D" id="1.10.10.10">
    <property type="entry name" value="Winged helix-like DNA-binding domain superfamily/Winged helix DNA-binding domain"/>
    <property type="match status" value="1"/>
</dbReference>
<dbReference type="GO" id="GO:0000976">
    <property type="term" value="F:transcription cis-regulatory region binding"/>
    <property type="evidence" value="ECO:0007669"/>
    <property type="project" value="TreeGrafter"/>
</dbReference>
<keyword evidence="3" id="KW-0238">DNA-binding</keyword>
<proteinExistence type="inferred from homology"/>
<dbReference type="GO" id="GO:0003700">
    <property type="term" value="F:DNA-binding transcription factor activity"/>
    <property type="evidence" value="ECO:0007669"/>
    <property type="project" value="InterPro"/>
</dbReference>
<dbReference type="Pfam" id="PF00126">
    <property type="entry name" value="HTH_1"/>
    <property type="match status" value="1"/>
</dbReference>
<dbReference type="CDD" id="cd05466">
    <property type="entry name" value="PBP2_LTTR_substrate"/>
    <property type="match status" value="1"/>
</dbReference>
<dbReference type="SUPFAM" id="SSF53850">
    <property type="entry name" value="Periplasmic binding protein-like II"/>
    <property type="match status" value="1"/>
</dbReference>
<comment type="similarity">
    <text evidence="1">Belongs to the LysR transcriptional regulatory family.</text>
</comment>
<feature type="domain" description="HTH lysR-type" evidence="5">
    <location>
        <begin position="3"/>
        <end position="60"/>
    </location>
</feature>
<dbReference type="FunFam" id="1.10.10.10:FF:000001">
    <property type="entry name" value="LysR family transcriptional regulator"/>
    <property type="match status" value="1"/>
</dbReference>
<evidence type="ECO:0000313" key="6">
    <source>
        <dbReference type="EMBL" id="QDL55449.1"/>
    </source>
</evidence>
<dbReference type="InterPro" id="IPR036390">
    <property type="entry name" value="WH_DNA-bd_sf"/>
</dbReference>
<evidence type="ECO:0000256" key="1">
    <source>
        <dbReference type="ARBA" id="ARBA00009437"/>
    </source>
</evidence>
<reference evidence="7" key="2">
    <citation type="journal article" date="2020" name="Int. J. Syst. Evol. Microbiol.">
        <title>Genomic insights into a novel species Rhodoferax aquaticus sp. nov., isolated from freshwater.</title>
        <authorList>
            <person name="Li T."/>
            <person name="Zhuo Y."/>
            <person name="Jin C.Z."/>
            <person name="Wu X."/>
            <person name="Ko S.R."/>
            <person name="Jin F.J."/>
            <person name="Ahn C.Y."/>
            <person name="Oh H.M."/>
            <person name="Lee H.G."/>
            <person name="Jin L."/>
        </authorList>
    </citation>
    <scope>NUCLEOTIDE SEQUENCE [LARGE SCALE GENOMIC DNA]</scope>
    <source>
        <strain evidence="7">Gr-4</strain>
    </source>
</reference>
<dbReference type="InterPro" id="IPR000847">
    <property type="entry name" value="LysR_HTH_N"/>
</dbReference>
<dbReference type="KEGG" id="rhg:EXZ61_15425"/>
<evidence type="ECO:0000256" key="3">
    <source>
        <dbReference type="ARBA" id="ARBA00023125"/>
    </source>
</evidence>
<dbReference type="Pfam" id="PF03466">
    <property type="entry name" value="LysR_substrate"/>
    <property type="match status" value="1"/>
</dbReference>
<dbReference type="Gene3D" id="3.40.190.10">
    <property type="entry name" value="Periplasmic binding protein-like II"/>
    <property type="match status" value="2"/>
</dbReference>
<dbReference type="InterPro" id="IPR036388">
    <property type="entry name" value="WH-like_DNA-bd_sf"/>
</dbReference>
<dbReference type="PROSITE" id="PS50931">
    <property type="entry name" value="HTH_LYSR"/>
    <property type="match status" value="1"/>
</dbReference>
<evidence type="ECO:0000313" key="7">
    <source>
        <dbReference type="Proteomes" id="UP000317365"/>
    </source>
</evidence>
<dbReference type="Proteomes" id="UP000317365">
    <property type="component" value="Chromosome"/>
</dbReference>
<evidence type="ECO:0000256" key="4">
    <source>
        <dbReference type="ARBA" id="ARBA00023163"/>
    </source>
</evidence>
<sequence length="295" mass="32153">MAIALDDLQLLVDIVACGSFSQAAARRGWSQPQVSQRVSALEADIGAQLFQRHRRGAQPTAACDAFLPSAQAALAALEQGRQAIQSAPALPRVTLACLPSLSSVVFGPILLALAQAPIEIRCRTDHSPAIMEELLTGKSQLGFVIKCPPMAGIQMEKLWRSPIIAVVHKSHSLAKSKPRSLAEVANARLAPQSWGDGCYQLIDLLRTLRTVPGPIHTVQPASAAREMALEHGFLTFMPEVAAKRDLREGRLVKLDLQDLPLWEWEVMVAWRSGKRVDANKQMVLDTVRAMAPDWA</sequence>
<keyword evidence="7" id="KW-1185">Reference proteome</keyword>
<reference evidence="7" key="1">
    <citation type="submission" date="2019-02" db="EMBL/GenBank/DDBJ databases">
        <title>Complete genome sequence of Rhodoferax sp. Gr-4.</title>
        <authorList>
            <person name="Jin L."/>
        </authorList>
    </citation>
    <scope>NUCLEOTIDE SEQUENCE [LARGE SCALE GENOMIC DNA]</scope>
    <source>
        <strain evidence="7">Gr-4</strain>
    </source>
</reference>
<dbReference type="PANTHER" id="PTHR30126">
    <property type="entry name" value="HTH-TYPE TRANSCRIPTIONAL REGULATOR"/>
    <property type="match status" value="1"/>
</dbReference>
<accession>A0A515ES23</accession>
<keyword evidence="2" id="KW-0805">Transcription regulation</keyword>
<dbReference type="PRINTS" id="PR00039">
    <property type="entry name" value="HTHLYSR"/>
</dbReference>
<keyword evidence="4" id="KW-0804">Transcription</keyword>
<dbReference type="EMBL" id="CP036282">
    <property type="protein sequence ID" value="QDL55449.1"/>
    <property type="molecule type" value="Genomic_DNA"/>
</dbReference>
<protein>
    <submittedName>
        <fullName evidence="6">LysR family transcriptional regulator</fullName>
    </submittedName>
</protein>
<evidence type="ECO:0000259" key="5">
    <source>
        <dbReference type="PROSITE" id="PS50931"/>
    </source>
</evidence>
<dbReference type="SUPFAM" id="SSF46785">
    <property type="entry name" value="Winged helix' DNA-binding domain"/>
    <property type="match status" value="1"/>
</dbReference>
<evidence type="ECO:0000256" key="2">
    <source>
        <dbReference type="ARBA" id="ARBA00023015"/>
    </source>
</evidence>